<gene>
    <name evidence="1" type="ORF">FL622_10610</name>
</gene>
<reference evidence="1 2" key="1">
    <citation type="submission" date="2019-07" db="EMBL/GenBank/DDBJ databases">
        <title>Insights of Desulfuromonas acetexigens electromicrobiology.</title>
        <authorList>
            <person name="Katuri K."/>
            <person name="Sapireddy V."/>
            <person name="Shaw D.R."/>
            <person name="Saikaly P."/>
        </authorList>
    </citation>
    <scope>NUCLEOTIDE SEQUENCE [LARGE SCALE GENOMIC DNA]</scope>
    <source>
        <strain evidence="1 2">2873</strain>
    </source>
</reference>
<proteinExistence type="predicted"/>
<comment type="caution">
    <text evidence="1">The sequence shown here is derived from an EMBL/GenBank/DDBJ whole genome shotgun (WGS) entry which is preliminary data.</text>
</comment>
<keyword evidence="2" id="KW-1185">Reference proteome</keyword>
<dbReference type="EMBL" id="VJVV01000007">
    <property type="protein sequence ID" value="TRO80540.1"/>
    <property type="molecule type" value="Genomic_DNA"/>
</dbReference>
<dbReference type="AlphaFoldDB" id="A0A550JBA2"/>
<evidence type="ECO:0008006" key="3">
    <source>
        <dbReference type="Google" id="ProtNLM"/>
    </source>
</evidence>
<evidence type="ECO:0000313" key="2">
    <source>
        <dbReference type="Proteomes" id="UP000317155"/>
    </source>
</evidence>
<dbReference type="Proteomes" id="UP000317155">
    <property type="component" value="Unassembled WGS sequence"/>
</dbReference>
<dbReference type="OrthoDB" id="22857at69541"/>
<sequence>MPHLLSFFDKVCRRPVLLILCIVFLFSLPALGHAELLRLAVVGVSNATDEPEFGKLLIAQGIAHLVAQELYDTGRYVPVEDNAEISGRIEELVARAALSSEATADSVDRAALGCDAVASARIVKFDKSRFRGFAGPFSSSKVKVELTVEVSVREGENPPLKGQGSGSGTTKARGVLFQIREDQVHFDQTSVGQATQEAVAQAVAGIMSQRGEGQ</sequence>
<protein>
    <recommendedName>
        <fullName evidence="3">Penicillin-binding protein activator LpoB</fullName>
    </recommendedName>
</protein>
<dbReference type="RefSeq" id="WP_092058081.1">
    <property type="nucleotide sequence ID" value="NZ_FOJJ01000039.1"/>
</dbReference>
<evidence type="ECO:0000313" key="1">
    <source>
        <dbReference type="EMBL" id="TRO80540.1"/>
    </source>
</evidence>
<name>A0A550JBA2_9BACT</name>
<accession>A0A550JBA2</accession>
<organism evidence="1 2">
    <name type="scientific">Trichloromonas acetexigens</name>
    <dbReference type="NCBI Taxonomy" id="38815"/>
    <lineage>
        <taxon>Bacteria</taxon>
        <taxon>Pseudomonadati</taxon>
        <taxon>Thermodesulfobacteriota</taxon>
        <taxon>Desulfuromonadia</taxon>
        <taxon>Desulfuromonadales</taxon>
        <taxon>Trichloromonadaceae</taxon>
        <taxon>Trichloromonas</taxon>
    </lineage>
</organism>